<gene>
    <name evidence="1" type="ORF">GCM10010094_57790</name>
</gene>
<keyword evidence="2" id="KW-1185">Reference proteome</keyword>
<reference evidence="1" key="2">
    <citation type="submission" date="2020-09" db="EMBL/GenBank/DDBJ databases">
        <authorList>
            <person name="Sun Q."/>
            <person name="Ohkuma M."/>
        </authorList>
    </citation>
    <scope>NUCLEOTIDE SEQUENCE</scope>
    <source>
        <strain evidence="1">JCM 3035</strain>
    </source>
</reference>
<sequence>MSVHDELAIARHALIDLVRSVGRLQTRLGDVLDVRRVQEDADRLREDLDLLREGSAAKEPTPGPAQSEIVLIPQTPYDLSMWVGCDDEGIGSGHGPELRR</sequence>
<evidence type="ECO:0000313" key="2">
    <source>
        <dbReference type="Proteomes" id="UP000637788"/>
    </source>
</evidence>
<evidence type="ECO:0000313" key="1">
    <source>
        <dbReference type="EMBL" id="GGK89140.1"/>
    </source>
</evidence>
<dbReference type="RefSeq" id="WP_189324760.1">
    <property type="nucleotide sequence ID" value="NZ_BMPQ01000017.1"/>
</dbReference>
<comment type="caution">
    <text evidence="1">The sequence shown here is derived from an EMBL/GenBank/DDBJ whole genome shotgun (WGS) entry which is preliminary data.</text>
</comment>
<dbReference type="EMBL" id="BMPQ01000017">
    <property type="protein sequence ID" value="GGK89140.1"/>
    <property type="molecule type" value="Genomic_DNA"/>
</dbReference>
<organism evidence="1 2">
    <name type="scientific">Streptomyces flaveus</name>
    <dbReference type="NCBI Taxonomy" id="66370"/>
    <lineage>
        <taxon>Bacteria</taxon>
        <taxon>Bacillati</taxon>
        <taxon>Actinomycetota</taxon>
        <taxon>Actinomycetes</taxon>
        <taxon>Kitasatosporales</taxon>
        <taxon>Streptomycetaceae</taxon>
        <taxon>Streptomyces</taxon>
        <taxon>Streptomyces aurantiacus group</taxon>
    </lineage>
</organism>
<protein>
    <submittedName>
        <fullName evidence="1">Uncharacterized protein</fullName>
    </submittedName>
</protein>
<dbReference type="Proteomes" id="UP000637788">
    <property type="component" value="Unassembled WGS sequence"/>
</dbReference>
<proteinExistence type="predicted"/>
<name>A0A917VJ37_9ACTN</name>
<dbReference type="AlphaFoldDB" id="A0A917VJ37"/>
<reference evidence="1" key="1">
    <citation type="journal article" date="2014" name="Int. J. Syst. Evol. Microbiol.">
        <title>Complete genome sequence of Corynebacterium casei LMG S-19264T (=DSM 44701T), isolated from a smear-ripened cheese.</title>
        <authorList>
            <consortium name="US DOE Joint Genome Institute (JGI-PGF)"/>
            <person name="Walter F."/>
            <person name="Albersmeier A."/>
            <person name="Kalinowski J."/>
            <person name="Ruckert C."/>
        </authorList>
    </citation>
    <scope>NUCLEOTIDE SEQUENCE</scope>
    <source>
        <strain evidence="1">JCM 3035</strain>
    </source>
</reference>
<accession>A0A917VJ37</accession>